<dbReference type="EMBL" id="KN731146">
    <property type="protein sequence ID" value="KIH60247.1"/>
    <property type="molecule type" value="Genomic_DNA"/>
</dbReference>
<protein>
    <submittedName>
        <fullName evidence="1">Uncharacterized protein</fullName>
    </submittedName>
</protein>
<keyword evidence="2" id="KW-1185">Reference proteome</keyword>
<organism evidence="1 2">
    <name type="scientific">Ancylostoma duodenale</name>
    <dbReference type="NCBI Taxonomy" id="51022"/>
    <lineage>
        <taxon>Eukaryota</taxon>
        <taxon>Metazoa</taxon>
        <taxon>Ecdysozoa</taxon>
        <taxon>Nematoda</taxon>
        <taxon>Chromadorea</taxon>
        <taxon>Rhabditida</taxon>
        <taxon>Rhabditina</taxon>
        <taxon>Rhabditomorpha</taxon>
        <taxon>Strongyloidea</taxon>
        <taxon>Ancylostomatidae</taxon>
        <taxon>Ancylostomatinae</taxon>
        <taxon>Ancylostoma</taxon>
    </lineage>
</organism>
<sequence>MAQVFLYDALERAVQLRLVDIVGVAMDMLEAAMDTPGAELDTQGAEMDTPEAGLDISEAELVQDAHDDDHAVLDAPLVEPFP</sequence>
<reference evidence="1 2" key="1">
    <citation type="submission" date="2013-12" db="EMBL/GenBank/DDBJ databases">
        <title>Draft genome of the parsitic nematode Ancylostoma duodenale.</title>
        <authorList>
            <person name="Mitreva M."/>
        </authorList>
    </citation>
    <scope>NUCLEOTIDE SEQUENCE [LARGE SCALE GENOMIC DNA]</scope>
    <source>
        <strain evidence="1 2">Zhejiang</strain>
    </source>
</reference>
<name>A0A0C2DCS5_9BILA</name>
<evidence type="ECO:0000313" key="1">
    <source>
        <dbReference type="EMBL" id="KIH60247.1"/>
    </source>
</evidence>
<evidence type="ECO:0000313" key="2">
    <source>
        <dbReference type="Proteomes" id="UP000054047"/>
    </source>
</evidence>
<proteinExistence type="predicted"/>
<accession>A0A0C2DCS5</accession>
<gene>
    <name evidence="1" type="ORF">ANCDUO_09509</name>
</gene>
<dbReference type="Proteomes" id="UP000054047">
    <property type="component" value="Unassembled WGS sequence"/>
</dbReference>
<dbReference type="AlphaFoldDB" id="A0A0C2DCS5"/>